<evidence type="ECO:0000256" key="7">
    <source>
        <dbReference type="ARBA" id="ARBA00022777"/>
    </source>
</evidence>
<dbReference type="FunFam" id="3.30.565.10:FF:000006">
    <property type="entry name" value="Sensor histidine kinase WalK"/>
    <property type="match status" value="1"/>
</dbReference>
<proteinExistence type="predicted"/>
<dbReference type="GO" id="GO:0005886">
    <property type="term" value="C:plasma membrane"/>
    <property type="evidence" value="ECO:0007669"/>
    <property type="project" value="UniProtKB-SubCell"/>
</dbReference>
<dbReference type="InterPro" id="IPR004358">
    <property type="entry name" value="Sig_transdc_His_kin-like_C"/>
</dbReference>
<evidence type="ECO:0000256" key="10">
    <source>
        <dbReference type="ARBA" id="ARBA00023136"/>
    </source>
</evidence>
<dbReference type="SUPFAM" id="SSF55874">
    <property type="entry name" value="ATPase domain of HSP90 chaperone/DNA topoisomerase II/histidine kinase"/>
    <property type="match status" value="1"/>
</dbReference>
<dbReference type="EMBL" id="JAGIYQ010000006">
    <property type="protein sequence ID" value="MBP0725688.1"/>
    <property type="molecule type" value="Genomic_DNA"/>
</dbReference>
<keyword evidence="14" id="KW-1185">Reference proteome</keyword>
<organism evidence="13 14">
    <name type="scientific">Gottfriedia endophytica</name>
    <dbReference type="NCBI Taxonomy" id="2820819"/>
    <lineage>
        <taxon>Bacteria</taxon>
        <taxon>Bacillati</taxon>
        <taxon>Bacillota</taxon>
        <taxon>Bacilli</taxon>
        <taxon>Bacillales</taxon>
        <taxon>Bacillaceae</taxon>
        <taxon>Gottfriedia</taxon>
    </lineage>
</organism>
<dbReference type="EC" id="2.7.13.3" evidence="3"/>
<dbReference type="AlphaFoldDB" id="A0A940SKW3"/>
<dbReference type="GO" id="GO:0004721">
    <property type="term" value="F:phosphoprotein phosphatase activity"/>
    <property type="evidence" value="ECO:0007669"/>
    <property type="project" value="TreeGrafter"/>
</dbReference>
<evidence type="ECO:0000256" key="6">
    <source>
        <dbReference type="ARBA" id="ARBA00022741"/>
    </source>
</evidence>
<keyword evidence="5" id="KW-0808">Transferase</keyword>
<dbReference type="Gene3D" id="1.10.287.130">
    <property type="match status" value="1"/>
</dbReference>
<evidence type="ECO:0000256" key="9">
    <source>
        <dbReference type="ARBA" id="ARBA00023012"/>
    </source>
</evidence>
<evidence type="ECO:0000313" key="14">
    <source>
        <dbReference type="Proteomes" id="UP000682134"/>
    </source>
</evidence>
<dbReference type="Proteomes" id="UP000682134">
    <property type="component" value="Unassembled WGS sequence"/>
</dbReference>
<evidence type="ECO:0000259" key="12">
    <source>
        <dbReference type="PROSITE" id="PS50109"/>
    </source>
</evidence>
<dbReference type="InterPro" id="IPR005467">
    <property type="entry name" value="His_kinase_dom"/>
</dbReference>
<dbReference type="FunFam" id="1.10.287.130:FF:000001">
    <property type="entry name" value="Two-component sensor histidine kinase"/>
    <property type="match status" value="1"/>
</dbReference>
<feature type="domain" description="Histidine kinase" evidence="12">
    <location>
        <begin position="198"/>
        <end position="415"/>
    </location>
</feature>
<evidence type="ECO:0000313" key="13">
    <source>
        <dbReference type="EMBL" id="MBP0725688.1"/>
    </source>
</evidence>
<dbReference type="SUPFAM" id="SSF47384">
    <property type="entry name" value="Homodimeric domain of signal transducing histidine kinase"/>
    <property type="match status" value="1"/>
</dbReference>
<keyword evidence="10 11" id="KW-0472">Membrane</keyword>
<evidence type="ECO:0000256" key="11">
    <source>
        <dbReference type="SAM" id="Phobius"/>
    </source>
</evidence>
<evidence type="ECO:0000256" key="5">
    <source>
        <dbReference type="ARBA" id="ARBA00022679"/>
    </source>
</evidence>
<dbReference type="PROSITE" id="PS50109">
    <property type="entry name" value="HIS_KIN"/>
    <property type="match status" value="1"/>
</dbReference>
<name>A0A940SKW3_9BACI</name>
<keyword evidence="9" id="KW-0902">Two-component regulatory system</keyword>
<keyword evidence="11" id="KW-0812">Transmembrane</keyword>
<keyword evidence="4" id="KW-0597">Phosphoprotein</keyword>
<keyword evidence="11" id="KW-1133">Transmembrane helix</keyword>
<dbReference type="SMART" id="SM00388">
    <property type="entry name" value="HisKA"/>
    <property type="match status" value="1"/>
</dbReference>
<dbReference type="InterPro" id="IPR036890">
    <property type="entry name" value="HATPase_C_sf"/>
</dbReference>
<keyword evidence="7 13" id="KW-0418">Kinase</keyword>
<comment type="caution">
    <text evidence="13">The sequence shown here is derived from an EMBL/GenBank/DDBJ whole genome shotgun (WGS) entry which is preliminary data.</text>
</comment>
<dbReference type="PANTHER" id="PTHR45453">
    <property type="entry name" value="PHOSPHATE REGULON SENSOR PROTEIN PHOR"/>
    <property type="match status" value="1"/>
</dbReference>
<dbReference type="InterPro" id="IPR050351">
    <property type="entry name" value="BphY/WalK/GraS-like"/>
</dbReference>
<dbReference type="GO" id="GO:0000155">
    <property type="term" value="F:phosphorelay sensor kinase activity"/>
    <property type="evidence" value="ECO:0007669"/>
    <property type="project" value="InterPro"/>
</dbReference>
<evidence type="ECO:0000256" key="4">
    <source>
        <dbReference type="ARBA" id="ARBA00022553"/>
    </source>
</evidence>
<comment type="subcellular location">
    <subcellularLocation>
        <location evidence="2">Cell membrane</location>
        <topology evidence="2">Multi-pass membrane protein</topology>
    </subcellularLocation>
</comment>
<gene>
    <name evidence="13" type="ORF">J5Y03_10950</name>
</gene>
<dbReference type="InterPro" id="IPR003594">
    <property type="entry name" value="HATPase_dom"/>
</dbReference>
<sequence length="417" mass="48189">MFRKTKIRLVSLYTLVFFFILTFLGVFLYFYMYRITYKNIDDRLSTEAVEHKQGVESTLENKRESERKIIYLFWDKNGNFISSYPQKEFYKKEIAFLSPKEQDVRLRTQAIQTHTYRILTVKSNEVTIGKTHNTRVKTIELVYNIDPEVAMLNNLLVIICVGIGVSLILSYLVGLFLASRVLVSIQRSWEKQSQFAADASHELRTPLSVIRTHLELLFRHPSNTIEQESLSIYKSLSEVDRMTKLVEDLLTLARTDSNDQLINPSTFFLDELLTLIVQQFEPIAETKDILLSGKIEGNIMYFGDKERLHQLFVILLDNALKFTPLEGKVTLFCRKEGNSIKLSIEDTGVGIPSKDLPRVFDRFYRSDKNRERKTGGTGLGLSIAKWIVEVHEGTIKIESKENEGTKVLIKLPIKDHF</sequence>
<dbReference type="Pfam" id="PF02518">
    <property type="entry name" value="HATPase_c"/>
    <property type="match status" value="1"/>
</dbReference>
<dbReference type="Gene3D" id="3.30.565.10">
    <property type="entry name" value="Histidine kinase-like ATPase, C-terminal domain"/>
    <property type="match status" value="1"/>
</dbReference>
<dbReference type="InterPro" id="IPR003661">
    <property type="entry name" value="HisK_dim/P_dom"/>
</dbReference>
<keyword evidence="8" id="KW-0067">ATP-binding</keyword>
<evidence type="ECO:0000256" key="8">
    <source>
        <dbReference type="ARBA" id="ARBA00022840"/>
    </source>
</evidence>
<protein>
    <recommendedName>
        <fullName evidence="3">histidine kinase</fullName>
        <ecNumber evidence="3">2.7.13.3</ecNumber>
    </recommendedName>
</protein>
<feature type="transmembrane region" description="Helical" evidence="11">
    <location>
        <begin position="155"/>
        <end position="178"/>
    </location>
</feature>
<accession>A0A940SKW3</accession>
<evidence type="ECO:0000256" key="2">
    <source>
        <dbReference type="ARBA" id="ARBA00004651"/>
    </source>
</evidence>
<dbReference type="Pfam" id="PF00512">
    <property type="entry name" value="HisKA"/>
    <property type="match status" value="1"/>
</dbReference>
<dbReference type="SMART" id="SM00387">
    <property type="entry name" value="HATPase_c"/>
    <property type="match status" value="1"/>
</dbReference>
<dbReference type="PANTHER" id="PTHR45453:SF1">
    <property type="entry name" value="PHOSPHATE REGULON SENSOR PROTEIN PHOR"/>
    <property type="match status" value="1"/>
</dbReference>
<dbReference type="GO" id="GO:0016036">
    <property type="term" value="P:cellular response to phosphate starvation"/>
    <property type="evidence" value="ECO:0007669"/>
    <property type="project" value="TreeGrafter"/>
</dbReference>
<dbReference type="CDD" id="cd00082">
    <property type="entry name" value="HisKA"/>
    <property type="match status" value="1"/>
</dbReference>
<dbReference type="GO" id="GO:0005524">
    <property type="term" value="F:ATP binding"/>
    <property type="evidence" value="ECO:0007669"/>
    <property type="project" value="UniProtKB-KW"/>
</dbReference>
<evidence type="ECO:0000256" key="3">
    <source>
        <dbReference type="ARBA" id="ARBA00012438"/>
    </source>
</evidence>
<dbReference type="RefSeq" id="WP_209405516.1">
    <property type="nucleotide sequence ID" value="NZ_JAGIYQ010000006.1"/>
</dbReference>
<dbReference type="CDD" id="cd00075">
    <property type="entry name" value="HATPase"/>
    <property type="match status" value="1"/>
</dbReference>
<feature type="transmembrane region" description="Helical" evidence="11">
    <location>
        <begin position="12"/>
        <end position="32"/>
    </location>
</feature>
<dbReference type="InterPro" id="IPR036097">
    <property type="entry name" value="HisK_dim/P_sf"/>
</dbReference>
<reference evidence="13" key="1">
    <citation type="submission" date="2021-04" db="EMBL/GenBank/DDBJ databases">
        <title>Genome seq and assembly of Bacillus sp.</title>
        <authorList>
            <person name="Chhetri G."/>
        </authorList>
    </citation>
    <scope>NUCLEOTIDE SEQUENCE</scope>
    <source>
        <strain evidence="13">RG28</strain>
    </source>
</reference>
<evidence type="ECO:0000256" key="1">
    <source>
        <dbReference type="ARBA" id="ARBA00000085"/>
    </source>
</evidence>
<dbReference type="PRINTS" id="PR00344">
    <property type="entry name" value="BCTRLSENSOR"/>
</dbReference>
<keyword evidence="6" id="KW-0547">Nucleotide-binding</keyword>
<comment type="catalytic activity">
    <reaction evidence="1">
        <text>ATP + protein L-histidine = ADP + protein N-phospho-L-histidine.</text>
        <dbReference type="EC" id="2.7.13.3"/>
    </reaction>
</comment>